<evidence type="ECO:0000313" key="2">
    <source>
        <dbReference type="Proteomes" id="UP001205486"/>
    </source>
</evidence>
<evidence type="ECO:0000313" key="1">
    <source>
        <dbReference type="EMBL" id="MCP2001326.1"/>
    </source>
</evidence>
<name>A0ACC6APX9_NITWI</name>
<dbReference type="Proteomes" id="UP001205486">
    <property type="component" value="Unassembled WGS sequence"/>
</dbReference>
<dbReference type="EMBL" id="JALJZS010000006">
    <property type="protein sequence ID" value="MCP2001326.1"/>
    <property type="molecule type" value="Genomic_DNA"/>
</dbReference>
<reference evidence="1" key="1">
    <citation type="submission" date="2022-03" db="EMBL/GenBank/DDBJ databases">
        <title>Interactions between chemoautotrophic and heterotrophic bacteria.</title>
        <authorList>
            <person name="Santoro A."/>
        </authorList>
    </citation>
    <scope>NUCLEOTIDE SEQUENCE</scope>
    <source>
        <strain evidence="1">Nb-106</strain>
    </source>
</reference>
<keyword evidence="2" id="KW-1185">Reference proteome</keyword>
<gene>
    <name evidence="1" type="ORF">J2S34_003812</name>
</gene>
<organism evidence="1 2">
    <name type="scientific">Nitrobacter winogradskyi</name>
    <name type="common">Nitrobacter agilis</name>
    <dbReference type="NCBI Taxonomy" id="913"/>
    <lineage>
        <taxon>Bacteria</taxon>
        <taxon>Pseudomonadati</taxon>
        <taxon>Pseudomonadota</taxon>
        <taxon>Alphaproteobacteria</taxon>
        <taxon>Hyphomicrobiales</taxon>
        <taxon>Nitrobacteraceae</taxon>
        <taxon>Nitrobacter</taxon>
    </lineage>
</organism>
<comment type="caution">
    <text evidence="1">The sequence shown here is derived from an EMBL/GenBank/DDBJ whole genome shotgun (WGS) entry which is preliminary data.</text>
</comment>
<protein>
    <submittedName>
        <fullName evidence="1">Uncharacterized protein</fullName>
    </submittedName>
</protein>
<accession>A0ACC6APX9</accession>
<proteinExistence type="predicted"/>
<sequence length="153" mass="17031">MDAGRLTQKNKKNIDVTSSDPMPNVVVLVLGAATCRAVWRGRRIQRTGTRRRSNEGRDDQTNPTLANNNAASKYIVVPTIIPEDKKADRVDDHDVVSEDAVTHVRPHDQPVDVHQVGQERRGTSRNTFAMIRPPERSLSSSNISRTYLTASGF</sequence>